<accession>A0A0E9TD25</accession>
<organism evidence="1">
    <name type="scientific">Anguilla anguilla</name>
    <name type="common">European freshwater eel</name>
    <name type="synonym">Muraena anguilla</name>
    <dbReference type="NCBI Taxonomy" id="7936"/>
    <lineage>
        <taxon>Eukaryota</taxon>
        <taxon>Metazoa</taxon>
        <taxon>Chordata</taxon>
        <taxon>Craniata</taxon>
        <taxon>Vertebrata</taxon>
        <taxon>Euteleostomi</taxon>
        <taxon>Actinopterygii</taxon>
        <taxon>Neopterygii</taxon>
        <taxon>Teleostei</taxon>
        <taxon>Anguilliformes</taxon>
        <taxon>Anguillidae</taxon>
        <taxon>Anguilla</taxon>
    </lineage>
</organism>
<proteinExistence type="predicted"/>
<reference evidence="1" key="1">
    <citation type="submission" date="2014-11" db="EMBL/GenBank/DDBJ databases">
        <authorList>
            <person name="Amaro Gonzalez C."/>
        </authorList>
    </citation>
    <scope>NUCLEOTIDE SEQUENCE</scope>
</reference>
<dbReference type="EMBL" id="GBXM01057255">
    <property type="protein sequence ID" value="JAH51322.1"/>
    <property type="molecule type" value="Transcribed_RNA"/>
</dbReference>
<sequence length="35" mass="4110">MVLLLWDCGGFYDHIKPSLINSLCNTIISWKFRPK</sequence>
<dbReference type="AlphaFoldDB" id="A0A0E9TD25"/>
<reference evidence="1" key="2">
    <citation type="journal article" date="2015" name="Fish Shellfish Immunol.">
        <title>Early steps in the European eel (Anguilla anguilla)-Vibrio vulnificus interaction in the gills: Role of the RtxA13 toxin.</title>
        <authorList>
            <person name="Callol A."/>
            <person name="Pajuelo D."/>
            <person name="Ebbesson L."/>
            <person name="Teles M."/>
            <person name="MacKenzie S."/>
            <person name="Amaro C."/>
        </authorList>
    </citation>
    <scope>NUCLEOTIDE SEQUENCE</scope>
</reference>
<name>A0A0E9TD25_ANGAN</name>
<protein>
    <submittedName>
        <fullName evidence="1">Uncharacterized protein</fullName>
    </submittedName>
</protein>
<evidence type="ECO:0000313" key="1">
    <source>
        <dbReference type="EMBL" id="JAH51322.1"/>
    </source>
</evidence>